<dbReference type="EMBL" id="GBRH01189578">
    <property type="protein sequence ID" value="JAE08318.1"/>
    <property type="molecule type" value="Transcribed_RNA"/>
</dbReference>
<accession>A0A0A9FJ56</accession>
<sequence length="17" mass="1817">MISGLSVLSSQDHRSIS</sequence>
<reference evidence="1" key="2">
    <citation type="journal article" date="2015" name="Data Brief">
        <title>Shoot transcriptome of the giant reed, Arundo donax.</title>
        <authorList>
            <person name="Barrero R.A."/>
            <person name="Guerrero F.D."/>
            <person name="Moolhuijzen P."/>
            <person name="Goolsby J.A."/>
            <person name="Tidwell J."/>
            <person name="Bellgard S.E."/>
            <person name="Bellgard M.I."/>
        </authorList>
    </citation>
    <scope>NUCLEOTIDE SEQUENCE</scope>
    <source>
        <tissue evidence="1">Shoot tissue taken approximately 20 cm above the soil surface</tissue>
    </source>
</reference>
<name>A0A0A9FJ56_ARUDO</name>
<organism evidence="1">
    <name type="scientific">Arundo donax</name>
    <name type="common">Giant reed</name>
    <name type="synonym">Donax arundinaceus</name>
    <dbReference type="NCBI Taxonomy" id="35708"/>
    <lineage>
        <taxon>Eukaryota</taxon>
        <taxon>Viridiplantae</taxon>
        <taxon>Streptophyta</taxon>
        <taxon>Embryophyta</taxon>
        <taxon>Tracheophyta</taxon>
        <taxon>Spermatophyta</taxon>
        <taxon>Magnoliopsida</taxon>
        <taxon>Liliopsida</taxon>
        <taxon>Poales</taxon>
        <taxon>Poaceae</taxon>
        <taxon>PACMAD clade</taxon>
        <taxon>Arundinoideae</taxon>
        <taxon>Arundineae</taxon>
        <taxon>Arundo</taxon>
    </lineage>
</organism>
<proteinExistence type="predicted"/>
<protein>
    <submittedName>
        <fullName evidence="1">Uncharacterized protein</fullName>
    </submittedName>
</protein>
<dbReference type="AlphaFoldDB" id="A0A0A9FJ56"/>
<reference evidence="1" key="1">
    <citation type="submission" date="2014-09" db="EMBL/GenBank/DDBJ databases">
        <authorList>
            <person name="Magalhaes I.L.F."/>
            <person name="Oliveira U."/>
            <person name="Santos F.R."/>
            <person name="Vidigal T.H.D.A."/>
            <person name="Brescovit A.D."/>
            <person name="Santos A.J."/>
        </authorList>
    </citation>
    <scope>NUCLEOTIDE SEQUENCE</scope>
    <source>
        <tissue evidence="1">Shoot tissue taken approximately 20 cm above the soil surface</tissue>
    </source>
</reference>
<evidence type="ECO:0000313" key="1">
    <source>
        <dbReference type="EMBL" id="JAE08318.1"/>
    </source>
</evidence>